<keyword evidence="1" id="KW-0808">Transferase</keyword>
<sequence>MERLQSLLEEEELRLAASIAANAFVESPFYRYIFPDAPGRIAALTWMFLRNYRIRTSRCHGTFKGAYSADGKLLCCFWLFAEDVPGISLWDMLRHGLLEMPLRFGMTSMRRMLAVAKWTDQALDGLKQQHPKHVLLERMVVLPDYQGSGVGTAALTVALKEADAAGRAVILTTQLERNVVFYSRLGFCVVKEEIFEPDDGESIRCWFMVRHASTTS</sequence>
<keyword evidence="2" id="KW-1185">Reference proteome</keyword>
<dbReference type="PROSITE" id="PS51186">
    <property type="entry name" value="GNAT"/>
    <property type="match status" value="1"/>
</dbReference>
<dbReference type="PANTHER" id="PTHR42791">
    <property type="entry name" value="GNAT FAMILY ACETYLTRANSFERASE"/>
    <property type="match status" value="1"/>
</dbReference>
<evidence type="ECO:0000313" key="1">
    <source>
        <dbReference type="EMBL" id="OLP77019.1"/>
    </source>
</evidence>
<dbReference type="SUPFAM" id="SSF55729">
    <property type="entry name" value="Acyl-CoA N-acyltransferases (Nat)"/>
    <property type="match status" value="1"/>
</dbReference>
<protein>
    <submittedName>
        <fullName evidence="1">Puromycin N-acetyltransferase</fullName>
    </submittedName>
</protein>
<name>A0A1Q9C277_SYMMI</name>
<reference evidence="1 2" key="1">
    <citation type="submission" date="2016-02" db="EMBL/GenBank/DDBJ databases">
        <title>Genome analysis of coral dinoflagellate symbionts highlights evolutionary adaptations to a symbiotic lifestyle.</title>
        <authorList>
            <person name="Aranda M."/>
            <person name="Li Y."/>
            <person name="Liew Y.J."/>
            <person name="Baumgarten S."/>
            <person name="Simakov O."/>
            <person name="Wilson M."/>
            <person name="Piel J."/>
            <person name="Ashoor H."/>
            <person name="Bougouffa S."/>
            <person name="Bajic V.B."/>
            <person name="Ryu T."/>
            <person name="Ravasi T."/>
            <person name="Bayer T."/>
            <person name="Micklem G."/>
            <person name="Kim H."/>
            <person name="Bhak J."/>
            <person name="Lajeunesse T.C."/>
            <person name="Voolstra C.R."/>
        </authorList>
    </citation>
    <scope>NUCLEOTIDE SEQUENCE [LARGE SCALE GENOMIC DNA]</scope>
    <source>
        <strain evidence="1 2">CCMP2467</strain>
    </source>
</reference>
<dbReference type="InterPro" id="IPR000182">
    <property type="entry name" value="GNAT_dom"/>
</dbReference>
<dbReference type="OMA" id="FRSTIME"/>
<dbReference type="PANTHER" id="PTHR42791:SF1">
    <property type="entry name" value="N-ACETYLTRANSFERASE DOMAIN-CONTAINING PROTEIN"/>
    <property type="match status" value="1"/>
</dbReference>
<dbReference type="Proteomes" id="UP000186817">
    <property type="component" value="Unassembled WGS sequence"/>
</dbReference>
<dbReference type="InterPro" id="IPR016181">
    <property type="entry name" value="Acyl_CoA_acyltransferase"/>
</dbReference>
<dbReference type="GO" id="GO:0016747">
    <property type="term" value="F:acyltransferase activity, transferring groups other than amino-acyl groups"/>
    <property type="evidence" value="ECO:0007669"/>
    <property type="project" value="InterPro"/>
</dbReference>
<dbReference type="EMBL" id="LSRX01001863">
    <property type="protein sequence ID" value="OLP77019.1"/>
    <property type="molecule type" value="Genomic_DNA"/>
</dbReference>
<proteinExistence type="predicted"/>
<comment type="caution">
    <text evidence="1">The sequence shown here is derived from an EMBL/GenBank/DDBJ whole genome shotgun (WGS) entry which is preliminary data.</text>
</comment>
<dbReference type="Gene3D" id="3.40.630.30">
    <property type="match status" value="1"/>
</dbReference>
<dbReference type="CDD" id="cd04301">
    <property type="entry name" value="NAT_SF"/>
    <property type="match status" value="1"/>
</dbReference>
<accession>A0A1Q9C277</accession>
<dbReference type="Pfam" id="PF13508">
    <property type="entry name" value="Acetyltransf_7"/>
    <property type="match status" value="1"/>
</dbReference>
<organism evidence="1 2">
    <name type="scientific">Symbiodinium microadriaticum</name>
    <name type="common">Dinoflagellate</name>
    <name type="synonym">Zooxanthella microadriatica</name>
    <dbReference type="NCBI Taxonomy" id="2951"/>
    <lineage>
        <taxon>Eukaryota</taxon>
        <taxon>Sar</taxon>
        <taxon>Alveolata</taxon>
        <taxon>Dinophyceae</taxon>
        <taxon>Suessiales</taxon>
        <taxon>Symbiodiniaceae</taxon>
        <taxon>Symbiodinium</taxon>
    </lineage>
</organism>
<evidence type="ECO:0000313" key="2">
    <source>
        <dbReference type="Proteomes" id="UP000186817"/>
    </source>
</evidence>
<dbReference type="AlphaFoldDB" id="A0A1Q9C277"/>
<dbReference type="OrthoDB" id="512662at2759"/>
<gene>
    <name evidence="1" type="primary">pac</name>
    <name evidence="1" type="ORF">AK812_SmicGene42970</name>
</gene>
<dbReference type="InterPro" id="IPR052523">
    <property type="entry name" value="Trichothecene_AcTrans"/>
</dbReference>